<reference evidence="2 3" key="1">
    <citation type="submission" date="2020-10" db="EMBL/GenBank/DDBJ databases">
        <title>Connecting structure to function with the recovery of over 1000 high-quality activated sludge metagenome-assembled genomes encoding full-length rRNA genes using long-read sequencing.</title>
        <authorList>
            <person name="Singleton C.M."/>
            <person name="Petriglieri F."/>
            <person name="Kristensen J.M."/>
            <person name="Kirkegaard R.H."/>
            <person name="Michaelsen T.Y."/>
            <person name="Andersen M.H."/>
            <person name="Karst S.M."/>
            <person name="Dueholm M.S."/>
            <person name="Nielsen P.H."/>
            <person name="Albertsen M."/>
        </authorList>
    </citation>
    <scope>NUCLEOTIDE SEQUENCE [LARGE SCALE GENOMIC DNA]</scope>
    <source>
        <strain evidence="2">EsbW_18-Q3-R4-48_BATAC.285</strain>
    </source>
</reference>
<dbReference type="InterPro" id="IPR032466">
    <property type="entry name" value="Metal_Hydrolase"/>
</dbReference>
<dbReference type="Pfam" id="PF01026">
    <property type="entry name" value="TatD_DNase"/>
    <property type="match status" value="1"/>
</dbReference>
<organism evidence="2 3">
    <name type="scientific">Candidatus Accumulibacter proximus</name>
    <dbReference type="NCBI Taxonomy" id="2954385"/>
    <lineage>
        <taxon>Bacteria</taxon>
        <taxon>Pseudomonadati</taxon>
        <taxon>Pseudomonadota</taxon>
        <taxon>Betaproteobacteria</taxon>
        <taxon>Candidatus Accumulibacter</taxon>
    </lineage>
</organism>
<accession>A0A935PYZ8</accession>
<protein>
    <submittedName>
        <fullName evidence="2">TatD family hydrolase</fullName>
    </submittedName>
</protein>
<dbReference type="SUPFAM" id="SSF51556">
    <property type="entry name" value="Metallo-dependent hydrolases"/>
    <property type="match status" value="1"/>
</dbReference>
<gene>
    <name evidence="2" type="ORF">IPJ27_11200</name>
</gene>
<evidence type="ECO:0000313" key="3">
    <source>
        <dbReference type="Proteomes" id="UP000697998"/>
    </source>
</evidence>
<comment type="caution">
    <text evidence="2">The sequence shown here is derived from an EMBL/GenBank/DDBJ whole genome shotgun (WGS) entry which is preliminary data.</text>
</comment>
<dbReference type="CDD" id="cd01292">
    <property type="entry name" value="metallo-dependent_hydrolases"/>
    <property type="match status" value="1"/>
</dbReference>
<dbReference type="InterPro" id="IPR001130">
    <property type="entry name" value="TatD-like"/>
</dbReference>
<dbReference type="GO" id="GO:0046872">
    <property type="term" value="F:metal ion binding"/>
    <property type="evidence" value="ECO:0007669"/>
    <property type="project" value="UniProtKB-KW"/>
</dbReference>
<comment type="similarity">
    <text evidence="1">Belongs to the metallo-dependent hydrolases superfamily.</text>
</comment>
<dbReference type="PANTHER" id="PTHR42658:SF1">
    <property type="entry name" value="HYDROLASE TATD"/>
    <property type="match status" value="1"/>
</dbReference>
<dbReference type="InterPro" id="IPR012022">
    <property type="entry name" value="UCP005295"/>
</dbReference>
<keyword evidence="1" id="KW-0479">Metal-binding</keyword>
<name>A0A935PYZ8_9PROT</name>
<dbReference type="Proteomes" id="UP000697998">
    <property type="component" value="Unassembled WGS sequence"/>
</dbReference>
<dbReference type="EMBL" id="JADJMH010000009">
    <property type="protein sequence ID" value="MBK7675267.1"/>
    <property type="molecule type" value="Genomic_DNA"/>
</dbReference>
<evidence type="ECO:0000256" key="1">
    <source>
        <dbReference type="PIRNR" id="PIRNR005295"/>
    </source>
</evidence>
<proteinExistence type="inferred from homology"/>
<sequence length="267" mass="30118">MKAIDPHIHMVSRTTDDYLKMAISGIHTVAEPAFWAGFDRSSADSFRDYFHQLTVTEPARAARFGVRHYCWIGLNSKESENLKLAEDVLAIMPEFIDRPTALGIGEVGLNKNSRNEIAVLEKQLALAAERNELILIHTPHLEDKLKGTRIIMDLIRAEPRIDPARVLIDHAEEHTIGEIKDRGFWFGLTLYPNSKGSPERAIDAVEIYGTDRICINSSADWSVSDPLSVLKCANEMRRRGHPEPAVNQVFYENPKRFLGQCPKFQAG</sequence>
<dbReference type="GO" id="GO:0016788">
    <property type="term" value="F:hydrolase activity, acting on ester bonds"/>
    <property type="evidence" value="ECO:0007669"/>
    <property type="project" value="UniProtKB-UniRule"/>
</dbReference>
<dbReference type="Gene3D" id="3.20.20.140">
    <property type="entry name" value="Metal-dependent hydrolases"/>
    <property type="match status" value="1"/>
</dbReference>
<dbReference type="PIRSF" id="PIRSF005295">
    <property type="entry name" value="UCP005295_TatD"/>
    <property type="match status" value="1"/>
</dbReference>
<dbReference type="AlphaFoldDB" id="A0A935PYZ8"/>
<evidence type="ECO:0000313" key="2">
    <source>
        <dbReference type="EMBL" id="MBK7675267.1"/>
    </source>
</evidence>
<keyword evidence="1 2" id="KW-0378">Hydrolase</keyword>
<dbReference type="PANTHER" id="PTHR42658">
    <property type="entry name" value="HYDROLASE TATD"/>
    <property type="match status" value="1"/>
</dbReference>